<dbReference type="EMBL" id="LT629749">
    <property type="protein sequence ID" value="SDT10050.1"/>
    <property type="molecule type" value="Genomic_DNA"/>
</dbReference>
<dbReference type="STRING" id="546871.SAMN04488543_3033"/>
<proteinExistence type="predicted"/>
<dbReference type="OrthoDB" id="4935951at2"/>
<gene>
    <name evidence="1" type="ORF">SAMN04488543_3033</name>
</gene>
<dbReference type="AlphaFoldDB" id="A0A1H1XLF3"/>
<sequence>MAEPAGAPAPSPERYTLFEAAWQRTACPLSQLWVEYLGLGGTVDLFSLDAFLHGVMPLAPVQQDVLANAINEQLDDLYRAAKVPYLHTLHASPVGRDPLTVLDELFDRWSHGSADPA</sequence>
<accession>A0A1H1XLF3</accession>
<evidence type="ECO:0000313" key="1">
    <source>
        <dbReference type="EMBL" id="SDT10050.1"/>
    </source>
</evidence>
<reference evidence="1 2" key="1">
    <citation type="submission" date="2016-10" db="EMBL/GenBank/DDBJ databases">
        <authorList>
            <person name="de Groot N.N."/>
        </authorList>
    </citation>
    <scope>NUCLEOTIDE SEQUENCE [LARGE SCALE GENOMIC DNA]</scope>
    <source>
        <strain evidence="1 2">DSM 21741</strain>
    </source>
</reference>
<evidence type="ECO:0000313" key="2">
    <source>
        <dbReference type="Proteomes" id="UP000199092"/>
    </source>
</evidence>
<organism evidence="1 2">
    <name type="scientific">Friedmanniella luteola</name>
    <dbReference type="NCBI Taxonomy" id="546871"/>
    <lineage>
        <taxon>Bacteria</taxon>
        <taxon>Bacillati</taxon>
        <taxon>Actinomycetota</taxon>
        <taxon>Actinomycetes</taxon>
        <taxon>Propionibacteriales</taxon>
        <taxon>Nocardioidaceae</taxon>
        <taxon>Friedmanniella</taxon>
    </lineage>
</organism>
<evidence type="ECO:0008006" key="3">
    <source>
        <dbReference type="Google" id="ProtNLM"/>
    </source>
</evidence>
<dbReference type="RefSeq" id="WP_091413889.1">
    <property type="nucleotide sequence ID" value="NZ_LT629749.1"/>
</dbReference>
<name>A0A1H1XLF3_9ACTN</name>
<keyword evidence="2" id="KW-1185">Reference proteome</keyword>
<dbReference type="Proteomes" id="UP000199092">
    <property type="component" value="Chromosome I"/>
</dbReference>
<protein>
    <recommendedName>
        <fullName evidence="3">CdiI immunity protein domain-containing protein</fullName>
    </recommendedName>
</protein>